<feature type="signal peptide" evidence="1">
    <location>
        <begin position="1"/>
        <end position="20"/>
    </location>
</feature>
<keyword evidence="3" id="KW-1185">Reference proteome</keyword>
<evidence type="ECO:0000313" key="2">
    <source>
        <dbReference type="EMBL" id="USD21501.1"/>
    </source>
</evidence>
<dbReference type="Proteomes" id="UP001055658">
    <property type="component" value="Chromosome"/>
</dbReference>
<reference evidence="2" key="1">
    <citation type="submission" date="2022-02" db="EMBL/GenBank/DDBJ databases">
        <title>Coral-associated bacteria.</title>
        <authorList>
            <person name="Tang K."/>
            <person name="Wang X."/>
        </authorList>
    </citation>
    <scope>NUCLEOTIDE SEQUENCE</scope>
    <source>
        <strain evidence="2">SCSIO 43006</strain>
    </source>
</reference>
<accession>A0ABY4VDN0</accession>
<evidence type="ECO:0000313" key="3">
    <source>
        <dbReference type="Proteomes" id="UP001055658"/>
    </source>
</evidence>
<evidence type="ECO:0000256" key="1">
    <source>
        <dbReference type="SAM" id="SignalP"/>
    </source>
</evidence>
<keyword evidence="1" id="KW-0732">Signal</keyword>
<sequence>MKGFKVSVVPLMVLATGVTAEEYKSITTLSYSDLEYSFHDHYNSPMGWPYFPTSGYNAKEVKNKTSTVGTTYYFGGKETLGPLKEFEYINKVSNISAQFSRYEIRNDYLRNDHHQNSISTKGEYFVENGVVLSATIEDQKYANIYDQSIGYFFTPNVLVKLNYSNTDFKYFDEEEEFSLTAQYSHQLSDTGYLGFTMNVAEETDNHILSSKYFVDFGNDKYLSVEASYYHGNGRIWGDASELSAEFYFNKETSVNIAYDENHRYKLGFSHFFNQNIAVDVAYLAAATNKYNGYYAEFGYLECDDCDAYRYDEYRLGLRVQL</sequence>
<organism evidence="2 3">
    <name type="scientific">Microbulbifer variabilis</name>
    <dbReference type="NCBI Taxonomy" id="266805"/>
    <lineage>
        <taxon>Bacteria</taxon>
        <taxon>Pseudomonadati</taxon>
        <taxon>Pseudomonadota</taxon>
        <taxon>Gammaproteobacteria</taxon>
        <taxon>Cellvibrionales</taxon>
        <taxon>Microbulbiferaceae</taxon>
        <taxon>Microbulbifer</taxon>
    </lineage>
</organism>
<proteinExistence type="predicted"/>
<feature type="chain" id="PRO_5047115234" evidence="1">
    <location>
        <begin position="21"/>
        <end position="321"/>
    </location>
</feature>
<protein>
    <submittedName>
        <fullName evidence="2">Porin</fullName>
    </submittedName>
</protein>
<gene>
    <name evidence="2" type="ORF">MJO52_20990</name>
</gene>
<dbReference type="EMBL" id="CP092418">
    <property type="protein sequence ID" value="USD21501.1"/>
    <property type="molecule type" value="Genomic_DNA"/>
</dbReference>
<dbReference type="Pfam" id="PF16956">
    <property type="entry name" value="Porin_7"/>
    <property type="match status" value="1"/>
</dbReference>
<dbReference type="InterPro" id="IPR031593">
    <property type="entry name" value="Porin_7"/>
</dbReference>
<name>A0ABY4VDN0_9GAMM</name>
<dbReference type="RefSeq" id="WP_252083909.1">
    <property type="nucleotide sequence ID" value="NZ_CP092418.1"/>
</dbReference>